<feature type="transmembrane region" description="Helical" evidence="1">
    <location>
        <begin position="25"/>
        <end position="52"/>
    </location>
</feature>
<keyword evidence="4" id="KW-1185">Reference proteome</keyword>
<feature type="transmembrane region" description="Helical" evidence="1">
    <location>
        <begin position="121"/>
        <end position="141"/>
    </location>
</feature>
<dbReference type="EMBL" id="JAMTCG010000002">
    <property type="protein sequence ID" value="MCP2159998.1"/>
    <property type="molecule type" value="Genomic_DNA"/>
</dbReference>
<keyword evidence="1" id="KW-0812">Transmembrane</keyword>
<evidence type="ECO:0000313" key="4">
    <source>
        <dbReference type="Proteomes" id="UP001205740"/>
    </source>
</evidence>
<dbReference type="InterPro" id="IPR009597">
    <property type="entry name" value="DUF1206"/>
</dbReference>
<organism evidence="3 4">
    <name type="scientific">Williamsia serinedens</name>
    <dbReference type="NCBI Taxonomy" id="391736"/>
    <lineage>
        <taxon>Bacteria</taxon>
        <taxon>Bacillati</taxon>
        <taxon>Actinomycetota</taxon>
        <taxon>Actinomycetes</taxon>
        <taxon>Mycobacteriales</taxon>
        <taxon>Nocardiaceae</taxon>
        <taxon>Williamsia</taxon>
    </lineage>
</organism>
<gene>
    <name evidence="3" type="ORF">LX12_001177</name>
</gene>
<comment type="caution">
    <text evidence="3">The sequence shown here is derived from an EMBL/GenBank/DDBJ whole genome shotgun (WGS) entry which is preliminary data.</text>
</comment>
<sequence>MHLLIAYVVIRIAIGDGGNADQSGALAAVSATTGGTIALVLAAAAFVAMALWRLAETAIGVHATEPDDGDRGPSAWLDRGKALSLAVIYFAFAWTAARFALGDHSSSGSQNAGMSARLMSSTVGTLLLIVVAVTVVCVGGYHVYKGASRAFMDDLTITHQPVVVVAGVVGYVAKGLVLAVAGILLVVAVLRADPSKATGLDGAVKTLGSWPAGPTLLVIAAIGLAAYGVYAFVMARWARM</sequence>
<keyword evidence="1" id="KW-0472">Membrane</keyword>
<dbReference type="Proteomes" id="UP001205740">
    <property type="component" value="Unassembled WGS sequence"/>
</dbReference>
<evidence type="ECO:0000259" key="2">
    <source>
        <dbReference type="Pfam" id="PF06724"/>
    </source>
</evidence>
<evidence type="ECO:0000256" key="1">
    <source>
        <dbReference type="SAM" id="Phobius"/>
    </source>
</evidence>
<feature type="domain" description="DUF1206" evidence="2">
    <location>
        <begin position="84"/>
        <end position="148"/>
    </location>
</feature>
<feature type="transmembrane region" description="Helical" evidence="1">
    <location>
        <begin position="210"/>
        <end position="233"/>
    </location>
</feature>
<accession>A0ABT1H2N8</accession>
<name>A0ABT1H2N8_9NOCA</name>
<evidence type="ECO:0000313" key="3">
    <source>
        <dbReference type="EMBL" id="MCP2159998.1"/>
    </source>
</evidence>
<proteinExistence type="predicted"/>
<keyword evidence="1" id="KW-1133">Transmembrane helix</keyword>
<reference evidence="3 4" key="1">
    <citation type="submission" date="2022-06" db="EMBL/GenBank/DDBJ databases">
        <title>Genomic Encyclopedia of Archaeal and Bacterial Type Strains, Phase II (KMG-II): from individual species to whole genera.</title>
        <authorList>
            <person name="Goeker M."/>
        </authorList>
    </citation>
    <scope>NUCLEOTIDE SEQUENCE [LARGE SCALE GENOMIC DNA]</scope>
    <source>
        <strain evidence="3 4">DSM 45037</strain>
    </source>
</reference>
<feature type="domain" description="DUF1206" evidence="2">
    <location>
        <begin position="169"/>
        <end position="237"/>
    </location>
</feature>
<protein>
    <recommendedName>
        <fullName evidence="2">DUF1206 domain-containing protein</fullName>
    </recommendedName>
</protein>
<feature type="transmembrane region" description="Helical" evidence="1">
    <location>
        <begin position="82"/>
        <end position="101"/>
    </location>
</feature>
<feature type="domain" description="DUF1206" evidence="2">
    <location>
        <begin position="2"/>
        <end position="58"/>
    </location>
</feature>
<dbReference type="Pfam" id="PF06724">
    <property type="entry name" value="DUF1206"/>
    <property type="match status" value="3"/>
</dbReference>
<feature type="transmembrane region" description="Helical" evidence="1">
    <location>
        <begin position="162"/>
        <end position="190"/>
    </location>
</feature>